<dbReference type="Pfam" id="PF07287">
    <property type="entry name" value="AtuA"/>
    <property type="match status" value="1"/>
</dbReference>
<organism evidence="2 3">
    <name type="scientific">Pseudomonas gingeri</name>
    <dbReference type="NCBI Taxonomy" id="117681"/>
    <lineage>
        <taxon>Bacteria</taxon>
        <taxon>Pseudomonadati</taxon>
        <taxon>Pseudomonadota</taxon>
        <taxon>Gammaproteobacteria</taxon>
        <taxon>Pseudomonadales</taxon>
        <taxon>Pseudomonadaceae</taxon>
        <taxon>Pseudomonas</taxon>
    </lineage>
</organism>
<name>A0A7Y8CCW4_9PSED</name>
<gene>
    <name evidence="2" type="ORF">HX845_06845</name>
</gene>
<dbReference type="InterPro" id="IPR010839">
    <property type="entry name" value="AtuA_N"/>
</dbReference>
<reference evidence="2 3" key="1">
    <citation type="submission" date="2020-04" db="EMBL/GenBank/DDBJ databases">
        <title>Molecular characterization of pseudomonads from Agaricus bisporus reveal novel blotch 2 pathogens in Western Europe.</title>
        <authorList>
            <person name="Taparia T."/>
            <person name="Krijger M."/>
            <person name="Haynes E."/>
            <person name="Elpinstone J.G."/>
            <person name="Noble R."/>
            <person name="Van Der Wolf J."/>
        </authorList>
    </citation>
    <scope>NUCLEOTIDE SEQUENCE [LARGE SCALE GENOMIC DNA]</scope>
    <source>
        <strain evidence="2 3">IPO3738</strain>
    </source>
</reference>
<dbReference type="AlphaFoldDB" id="A0A7Y8CCW4"/>
<dbReference type="EMBL" id="JACAQE010000002">
    <property type="protein sequence ID" value="NWC13346.1"/>
    <property type="molecule type" value="Genomic_DNA"/>
</dbReference>
<protein>
    <submittedName>
        <fullName evidence="2">Acyclic terpene utilization AtuA family protein</fullName>
    </submittedName>
</protein>
<evidence type="ECO:0000313" key="2">
    <source>
        <dbReference type="EMBL" id="NWC13346.1"/>
    </source>
</evidence>
<evidence type="ECO:0000259" key="1">
    <source>
        <dbReference type="Pfam" id="PF07287"/>
    </source>
</evidence>
<comment type="caution">
    <text evidence="2">The sequence shown here is derived from an EMBL/GenBank/DDBJ whole genome shotgun (WGS) entry which is preliminary data.</text>
</comment>
<accession>A0A7Y8CCW4</accession>
<sequence>MEVRVLAPTGVIGAGFKASSLERGVSLRPHVIACDAGSTDSGPAALGSGKAKLSRDACKRDLRLLLLARQTLDVPFIIGSCGTSGRDIGVDWMADLALEIADEEGLHFKLALIYADQSPQVLKERLAQGKIQPLVPAPHLDDQVIDSSHIVAMMGVEPLSAALDTGANVILAGRASDSALYAVVPERMGADRGLTWHAAKTIECGAACCVTPAADGLMAYIRDDHFEIEPLDLEAQVTPLSVAAHTLYENSNPFLLTEPSGVVDTEHAVYYATSARTVRVSGSDFHHAPTYSLKLEGSQLVGYQTVVIGGIRDPKIFMALEALLPKAQVYFRARIAELYGSQLSPEDYDIDFRIYGRGAVMGPLEVETAVVPTEVGILITITAPSQELASKIAKFVSHVSAHLPVPGYEGLISTIAYPFSPPELERGATYRFSVNHVLLPENPLEIFRTKLLEV</sequence>
<feature type="domain" description="Acyclic terpene utilisation N-terminal" evidence="1">
    <location>
        <begin position="93"/>
        <end position="181"/>
    </location>
</feature>
<dbReference type="Proteomes" id="UP000517547">
    <property type="component" value="Unassembled WGS sequence"/>
</dbReference>
<dbReference type="RefSeq" id="WP_042936509.1">
    <property type="nucleotide sequence ID" value="NZ_JACAQE010000002.1"/>
</dbReference>
<evidence type="ECO:0000313" key="3">
    <source>
        <dbReference type="Proteomes" id="UP000517547"/>
    </source>
</evidence>
<proteinExistence type="predicted"/>